<name>A0AAW0IEB3_MYOGA</name>
<dbReference type="EMBL" id="JBBHLL010000148">
    <property type="protein sequence ID" value="KAK7812632.1"/>
    <property type="molecule type" value="Genomic_DNA"/>
</dbReference>
<feature type="transmembrane region" description="Helical" evidence="2">
    <location>
        <begin position="78"/>
        <end position="100"/>
    </location>
</feature>
<feature type="region of interest" description="Disordered" evidence="1">
    <location>
        <begin position="111"/>
        <end position="137"/>
    </location>
</feature>
<gene>
    <name evidence="3" type="ORF">U0070_016102</name>
</gene>
<protein>
    <submittedName>
        <fullName evidence="3">Uncharacterized protein</fullName>
    </submittedName>
</protein>
<comment type="caution">
    <text evidence="3">The sequence shown here is derived from an EMBL/GenBank/DDBJ whole genome shotgun (WGS) entry which is preliminary data.</text>
</comment>
<feature type="compositionally biased region" description="Basic and acidic residues" evidence="1">
    <location>
        <begin position="554"/>
        <end position="572"/>
    </location>
</feature>
<evidence type="ECO:0000256" key="1">
    <source>
        <dbReference type="SAM" id="MobiDB-lite"/>
    </source>
</evidence>
<keyword evidence="2" id="KW-0812">Transmembrane</keyword>
<evidence type="ECO:0000313" key="3">
    <source>
        <dbReference type="EMBL" id="KAK7812632.1"/>
    </source>
</evidence>
<evidence type="ECO:0000313" key="4">
    <source>
        <dbReference type="Proteomes" id="UP001488838"/>
    </source>
</evidence>
<keyword evidence="4" id="KW-1185">Reference proteome</keyword>
<organism evidence="3 4">
    <name type="scientific">Myodes glareolus</name>
    <name type="common">Bank vole</name>
    <name type="synonym">Clethrionomys glareolus</name>
    <dbReference type="NCBI Taxonomy" id="447135"/>
    <lineage>
        <taxon>Eukaryota</taxon>
        <taxon>Metazoa</taxon>
        <taxon>Chordata</taxon>
        <taxon>Craniata</taxon>
        <taxon>Vertebrata</taxon>
        <taxon>Euteleostomi</taxon>
        <taxon>Mammalia</taxon>
        <taxon>Eutheria</taxon>
        <taxon>Euarchontoglires</taxon>
        <taxon>Glires</taxon>
        <taxon>Rodentia</taxon>
        <taxon>Myomorpha</taxon>
        <taxon>Muroidea</taxon>
        <taxon>Cricetidae</taxon>
        <taxon>Arvicolinae</taxon>
        <taxon>Myodes</taxon>
    </lineage>
</organism>
<sequence>METPLKEASAYLQNAFPENSVLPGRDLPPKECQANFNLQPVPLTTADADETLKRVGSFLGDFERSKLKQENVKVQMRAAPFLLLLLFATLFFPQSLLVMLKTRMHIHSQSDMNNPKFQNSKAVRQRPSTNHTSSTSIGVGEGWTRALTLGAIPVTSEDRHLSNWLLQAGAVPQPRQGPHGSHEFGVRGQALGEGCGPLQVRIRGRQPALARSPGPQRQAAVQREAAGRIVPELGCSRASLSSSGLHLLGRVVLLELRVLWRLRITPGVVLGGADPGSGPAFAPAFGAGRPSTPTTAAHGASGQGFGAGSARGRYRAGLSMATVTSSRQDPLLPVIGSAAAAAHQPTLHTPHPLDVILLLKLNYPLAHCDLAFSHHLHPLVLVLPAKRLTCYGLDSSLLLARPAQMRSSPNSGSRGCSSFRECLAQASAHNLLRSVTTIPPGGFDSAQQKTTISNEKSQLIKDFWEKTELELKFYTTILQLLDKYSIAEQLIRGEMVLAIRCNSCVLEFTSELHSQLLVSLTIMKKEFFDNLTFAQRINSAVKCLNMVSKEERPLPAESHRVGEDSKTKKESAGDSGAHSSCEVEPTPADTLWETFCPVKNTAIPIYNPSP</sequence>
<keyword evidence="2" id="KW-1133">Transmembrane helix</keyword>
<feature type="region of interest" description="Disordered" evidence="1">
    <location>
        <begin position="554"/>
        <end position="585"/>
    </location>
</feature>
<reference evidence="3 4" key="1">
    <citation type="journal article" date="2023" name="bioRxiv">
        <title>Conserved and derived expression patterns and positive selection on dental genes reveal complex evolutionary context of ever-growing rodent molars.</title>
        <authorList>
            <person name="Calamari Z.T."/>
            <person name="Song A."/>
            <person name="Cohen E."/>
            <person name="Akter M."/>
            <person name="Roy R.D."/>
            <person name="Hallikas O."/>
            <person name="Christensen M.M."/>
            <person name="Li P."/>
            <person name="Marangoni P."/>
            <person name="Jernvall J."/>
            <person name="Klein O.D."/>
        </authorList>
    </citation>
    <scope>NUCLEOTIDE SEQUENCE [LARGE SCALE GENOMIC DNA]</scope>
    <source>
        <strain evidence="3">V071</strain>
    </source>
</reference>
<dbReference type="Proteomes" id="UP001488838">
    <property type="component" value="Unassembled WGS sequence"/>
</dbReference>
<proteinExistence type="predicted"/>
<dbReference type="AlphaFoldDB" id="A0AAW0IEB3"/>
<evidence type="ECO:0000256" key="2">
    <source>
        <dbReference type="SAM" id="Phobius"/>
    </source>
</evidence>
<accession>A0AAW0IEB3</accession>
<keyword evidence="2" id="KW-0472">Membrane</keyword>